<dbReference type="OrthoDB" id="5243768at2759"/>
<organism evidence="2 3">
    <name type="scientific">Diaporthe helianthi</name>
    <dbReference type="NCBI Taxonomy" id="158607"/>
    <lineage>
        <taxon>Eukaryota</taxon>
        <taxon>Fungi</taxon>
        <taxon>Dikarya</taxon>
        <taxon>Ascomycota</taxon>
        <taxon>Pezizomycotina</taxon>
        <taxon>Sordariomycetes</taxon>
        <taxon>Sordariomycetidae</taxon>
        <taxon>Diaporthales</taxon>
        <taxon>Diaporthaceae</taxon>
        <taxon>Diaporthe</taxon>
    </lineage>
</organism>
<feature type="compositionally biased region" description="Low complexity" evidence="1">
    <location>
        <begin position="54"/>
        <end position="68"/>
    </location>
</feature>
<sequence>MTLRRTLGLALARQTRPSITRGQRLRVIWFPQNFTNTRPYYRFLDPAGTNTLTRPYSQSRSPMSSQSSVTAAQAEKQTTQLDNIEEPEVEEEEEEEEDPDSDPHPPVVEKWNEAVDAVLAATRTAFPGSPAFNAASPGTFQSYWRGVFARLHTQVTSDSHIPEYLTSPPCKEFVVNVFAQGGANNQGYSCPCCLPWVEPSVRLENEAGVTKGDLVRGLGEFLYGEGLPRVYVEDEEGNDVIPEDEEEREKRTGVLVHGVDWMSEGGTGGGGWIGRPAMIWMYCCRPDEFAEKTATKLRDEAGTTIAKL</sequence>
<gene>
    <name evidence="2" type="ORF">DHEL01_v202234</name>
</gene>
<proteinExistence type="predicted"/>
<dbReference type="Proteomes" id="UP000094444">
    <property type="component" value="Unassembled WGS sequence"/>
</dbReference>
<feature type="compositionally biased region" description="Polar residues" evidence="1">
    <location>
        <begin position="69"/>
        <end position="82"/>
    </location>
</feature>
<keyword evidence="3" id="KW-1185">Reference proteome</keyword>
<dbReference type="InParanoid" id="A0A2P5IAA4"/>
<comment type="caution">
    <text evidence="2">The sequence shown here is derived from an EMBL/GenBank/DDBJ whole genome shotgun (WGS) entry which is preliminary data.</text>
</comment>
<dbReference type="AlphaFoldDB" id="A0A2P5IAA4"/>
<feature type="compositionally biased region" description="Acidic residues" evidence="1">
    <location>
        <begin position="83"/>
        <end position="100"/>
    </location>
</feature>
<feature type="region of interest" description="Disordered" evidence="1">
    <location>
        <begin position="52"/>
        <end position="108"/>
    </location>
</feature>
<evidence type="ECO:0000256" key="1">
    <source>
        <dbReference type="SAM" id="MobiDB-lite"/>
    </source>
</evidence>
<accession>A0A2P5IAA4</accession>
<name>A0A2P5IAA4_DIAHE</name>
<protein>
    <submittedName>
        <fullName evidence="2">Uncharacterized protein</fullName>
    </submittedName>
</protein>
<evidence type="ECO:0000313" key="2">
    <source>
        <dbReference type="EMBL" id="POS79386.1"/>
    </source>
</evidence>
<evidence type="ECO:0000313" key="3">
    <source>
        <dbReference type="Proteomes" id="UP000094444"/>
    </source>
</evidence>
<reference evidence="2" key="1">
    <citation type="submission" date="2017-09" db="EMBL/GenBank/DDBJ databases">
        <title>Polyketide synthases of a Diaporthe helianthi virulent isolate.</title>
        <authorList>
            <person name="Baroncelli R."/>
        </authorList>
    </citation>
    <scope>NUCLEOTIDE SEQUENCE [LARGE SCALE GENOMIC DNA]</scope>
    <source>
        <strain evidence="2">7/96</strain>
    </source>
</reference>
<dbReference type="EMBL" id="MAVT02000118">
    <property type="protein sequence ID" value="POS79386.1"/>
    <property type="molecule type" value="Genomic_DNA"/>
</dbReference>